<sequence>MKLGILTKCPVEGCDKSYKIVQSFTGHMSKCHWAKPVTNCPAPNHGESVDVLEENCAINSDLYLDDEGENEFLLDDGDLSEKVVLETMCQFFIKLEFELFLPATSVQYIASELGALQSQNSDIVEDRLRKKLKNCNVSNIDDIVSYVLKENPISKVQENLKSDYLRKETYKKSFTFVKPIPKTSRKKSFFYVPLKETVKALFSDKSTNFVLSPPKFSDVEDVLRDYTDGFVFQNNPFFINNPSALHFLLYQDAFEVVVPIGPAKKKYKMLAVYLLIGNIPVHLRSRVSSIQLVALCIENNFEHNAVYGPIVKDLQDLETKGVYISESVGTVKGGLVCVIGDNLGGHGLGGFVEQFSTSIYFCRFCHVERKMFNLEGGELVSCELRTKQSYIDCLEQKGARKKKIYKGIKFNSVFNKLKYFHVCDPGLSPCLAHDLFEGLAAYDLKLYIDYFVEKGWFTYAMLNDALEAFSLSSIDKRDRPIPVLEDQARCEVQMGRVVLILHDNQDGIFLLVEKVTTTFIPYLRVYEIGPKISYECVSVDDLASHQSLHVYSNDSHLYVKLKFGLVFDHLE</sequence>
<dbReference type="OrthoDB" id="8190411at2759"/>
<proteinExistence type="predicted"/>
<name>A0A6P9A3V3_THRPL</name>
<accession>A0A6P9A3V3</accession>
<reference evidence="2" key="1">
    <citation type="submission" date="2025-08" db="UniProtKB">
        <authorList>
            <consortium name="RefSeq"/>
        </authorList>
    </citation>
    <scope>IDENTIFICATION</scope>
    <source>
        <tissue evidence="2">Total insect</tissue>
    </source>
</reference>
<dbReference type="AlphaFoldDB" id="A0A6P9A3V3"/>
<organism evidence="2">
    <name type="scientific">Thrips palmi</name>
    <name type="common">Melon thrips</name>
    <dbReference type="NCBI Taxonomy" id="161013"/>
    <lineage>
        <taxon>Eukaryota</taxon>
        <taxon>Metazoa</taxon>
        <taxon>Ecdysozoa</taxon>
        <taxon>Arthropoda</taxon>
        <taxon>Hexapoda</taxon>
        <taxon>Insecta</taxon>
        <taxon>Pterygota</taxon>
        <taxon>Neoptera</taxon>
        <taxon>Paraneoptera</taxon>
        <taxon>Thysanoptera</taxon>
        <taxon>Terebrantia</taxon>
        <taxon>Thripoidea</taxon>
        <taxon>Thripidae</taxon>
        <taxon>Thrips</taxon>
    </lineage>
</organism>
<protein>
    <submittedName>
        <fullName evidence="2">Uncharacterized protein LOC117652043</fullName>
    </submittedName>
</protein>
<gene>
    <name evidence="2" type="primary">LOC117652043</name>
</gene>
<dbReference type="GeneID" id="117652043"/>
<evidence type="ECO:0000313" key="2">
    <source>
        <dbReference type="RefSeq" id="XP_034252568.1"/>
    </source>
</evidence>
<keyword evidence="1" id="KW-1185">Reference proteome</keyword>
<dbReference type="Proteomes" id="UP000515158">
    <property type="component" value="Unplaced"/>
</dbReference>
<dbReference type="KEGG" id="tpal:117652043"/>
<evidence type="ECO:0000313" key="1">
    <source>
        <dbReference type="Proteomes" id="UP000515158"/>
    </source>
</evidence>
<dbReference type="InParanoid" id="A0A6P9A3V3"/>
<dbReference type="RefSeq" id="XP_034252568.1">
    <property type="nucleotide sequence ID" value="XM_034396677.1"/>
</dbReference>